<dbReference type="Proteomes" id="UP000184363">
    <property type="component" value="Unassembled WGS sequence"/>
</dbReference>
<feature type="domain" description="6-phosphogluconate dehydrogenase NADP-binding" evidence="3">
    <location>
        <begin position="4"/>
        <end position="152"/>
    </location>
</feature>
<dbReference type="RefSeq" id="WP_073459043.1">
    <property type="nucleotide sequence ID" value="NZ_FRAP01000018.1"/>
</dbReference>
<dbReference type="OrthoDB" id="9135493at2"/>
<organism evidence="5 6">
    <name type="scientific">Pseudonocardia thermophila</name>
    <dbReference type="NCBI Taxonomy" id="1848"/>
    <lineage>
        <taxon>Bacteria</taxon>
        <taxon>Bacillati</taxon>
        <taxon>Actinomycetota</taxon>
        <taxon>Actinomycetes</taxon>
        <taxon>Pseudonocardiales</taxon>
        <taxon>Pseudonocardiaceae</taxon>
        <taxon>Pseudonocardia</taxon>
    </lineage>
</organism>
<dbReference type="Pfam" id="PF21761">
    <property type="entry name" value="RedAm-like_C"/>
    <property type="match status" value="1"/>
</dbReference>
<evidence type="ECO:0000313" key="6">
    <source>
        <dbReference type="Proteomes" id="UP000184363"/>
    </source>
</evidence>
<dbReference type="SUPFAM" id="SSF51735">
    <property type="entry name" value="NAD(P)-binding Rossmann-fold domains"/>
    <property type="match status" value="1"/>
</dbReference>
<dbReference type="STRING" id="1848.SAMN05443637_11880"/>
<name>A0A1M6XY92_PSETH</name>
<protein>
    <submittedName>
        <fullName evidence="5">3-hydroxyisobutyrate dehydrogenase</fullName>
    </submittedName>
</protein>
<dbReference type="PIRSF" id="PIRSF000103">
    <property type="entry name" value="HIBADH"/>
    <property type="match status" value="1"/>
</dbReference>
<dbReference type="InterPro" id="IPR036291">
    <property type="entry name" value="NAD(P)-bd_dom_sf"/>
</dbReference>
<comment type="similarity">
    <text evidence="1">Belongs to the HIBADH-related family.</text>
</comment>
<accession>A0A1M6XY92</accession>
<keyword evidence="2" id="KW-0560">Oxidoreductase</keyword>
<feature type="domain" description="NADPH-dependent reductive aminase-like C-terminal" evidence="4">
    <location>
        <begin position="159"/>
        <end position="284"/>
    </location>
</feature>
<dbReference type="AlphaFoldDB" id="A0A1M6XY92"/>
<gene>
    <name evidence="5" type="ORF">SAMN05443637_11880</name>
</gene>
<evidence type="ECO:0000259" key="3">
    <source>
        <dbReference type="Pfam" id="PF03446"/>
    </source>
</evidence>
<dbReference type="InterPro" id="IPR015815">
    <property type="entry name" value="HIBADH-related"/>
</dbReference>
<keyword evidence="6" id="KW-1185">Reference proteome</keyword>
<dbReference type="InterPro" id="IPR051265">
    <property type="entry name" value="HIBADH-related_NP60_sf"/>
</dbReference>
<dbReference type="PANTHER" id="PTHR43580:SF2">
    <property type="entry name" value="CYTOKINE-LIKE NUCLEAR FACTOR N-PAC"/>
    <property type="match status" value="1"/>
</dbReference>
<dbReference type="Gene3D" id="3.40.50.720">
    <property type="entry name" value="NAD(P)-binding Rossmann-like Domain"/>
    <property type="match status" value="1"/>
</dbReference>
<dbReference type="Gene3D" id="1.10.1040.10">
    <property type="entry name" value="N-(1-d-carboxylethyl)-l-norvaline Dehydrogenase, domain 2"/>
    <property type="match status" value="1"/>
</dbReference>
<dbReference type="Pfam" id="PF03446">
    <property type="entry name" value="NAD_binding_2"/>
    <property type="match status" value="1"/>
</dbReference>
<dbReference type="EMBL" id="FRAP01000018">
    <property type="protein sequence ID" value="SHL11002.1"/>
    <property type="molecule type" value="Genomic_DNA"/>
</dbReference>
<evidence type="ECO:0000313" key="5">
    <source>
        <dbReference type="EMBL" id="SHL11002.1"/>
    </source>
</evidence>
<sequence length="286" mass="29809">MASLTFIGLGPMGQAMVRVLLAAGHRVTVWNRTASRADDLVTAGAVRAATPAEAVAANELVILSLTDYQAMYDVLGPAQDVLRGRVVVNLSSDSPGRTRAAAQWLAERGAQLVAGGVMVPAELVGTPEAMVFYSGPAEAFEAHADTLRVIGRPDYRGADPALAQLYYQALLDVFLTFLAAYAHAAALVGSAGVDAATFFPYAKEFTETLTYYLDGTAEAFDTGEHPGEAASAAMMGATACHIVAASEETGIDPALPAAVKSLYDRTIAAGHGTSGWTAMIDVIRGR</sequence>
<evidence type="ECO:0000256" key="2">
    <source>
        <dbReference type="ARBA" id="ARBA00023002"/>
    </source>
</evidence>
<evidence type="ECO:0000259" key="4">
    <source>
        <dbReference type="Pfam" id="PF21761"/>
    </source>
</evidence>
<dbReference type="InterPro" id="IPR013328">
    <property type="entry name" value="6PGD_dom2"/>
</dbReference>
<evidence type="ECO:0000256" key="1">
    <source>
        <dbReference type="ARBA" id="ARBA00009080"/>
    </source>
</evidence>
<dbReference type="InterPro" id="IPR006115">
    <property type="entry name" value="6PGDH_NADP-bd"/>
</dbReference>
<dbReference type="InterPro" id="IPR048666">
    <property type="entry name" value="RedAm-like_C"/>
</dbReference>
<dbReference type="PANTHER" id="PTHR43580">
    <property type="entry name" value="OXIDOREDUCTASE GLYR1-RELATED"/>
    <property type="match status" value="1"/>
</dbReference>
<proteinExistence type="inferred from homology"/>
<dbReference type="GO" id="GO:0050661">
    <property type="term" value="F:NADP binding"/>
    <property type="evidence" value="ECO:0007669"/>
    <property type="project" value="InterPro"/>
</dbReference>
<dbReference type="GO" id="GO:0016491">
    <property type="term" value="F:oxidoreductase activity"/>
    <property type="evidence" value="ECO:0007669"/>
    <property type="project" value="UniProtKB-KW"/>
</dbReference>
<dbReference type="SMR" id="A0A1M6XY92"/>
<reference evidence="5 6" key="1">
    <citation type="submission" date="2016-11" db="EMBL/GenBank/DDBJ databases">
        <authorList>
            <person name="Jaros S."/>
            <person name="Januszkiewicz K."/>
            <person name="Wedrychowicz H."/>
        </authorList>
    </citation>
    <scope>NUCLEOTIDE SEQUENCE [LARGE SCALE GENOMIC DNA]</scope>
    <source>
        <strain evidence="5 6">DSM 43832</strain>
    </source>
</reference>